<feature type="domain" description="C2H2-type" evidence="11">
    <location>
        <begin position="193"/>
        <end position="222"/>
    </location>
</feature>
<keyword evidence="7" id="KW-0539">Nucleus</keyword>
<reference evidence="12 13" key="1">
    <citation type="submission" date="2017-04" db="EMBL/GenBank/DDBJ databases">
        <title>Draft genome of the yeast Clavispora lusitaniae type strain CBS 6936.</title>
        <authorList>
            <person name="Durrens P."/>
            <person name="Klopp C."/>
            <person name="Biteau N."/>
            <person name="Fitton-Ouhabi V."/>
            <person name="Dementhon K."/>
            <person name="Accoceberry I."/>
            <person name="Sherman D.J."/>
            <person name="Noel T."/>
        </authorList>
    </citation>
    <scope>NUCLEOTIDE SEQUENCE [LARGE SCALE GENOMIC DNA]</scope>
    <source>
        <strain evidence="12 13">CBS 6936</strain>
    </source>
</reference>
<evidence type="ECO:0000256" key="2">
    <source>
        <dbReference type="ARBA" id="ARBA00022491"/>
    </source>
</evidence>
<keyword evidence="3" id="KW-0479">Metal-binding</keyword>
<evidence type="ECO:0000256" key="7">
    <source>
        <dbReference type="ARBA" id="ARBA00023242"/>
    </source>
</evidence>
<comment type="subcellular location">
    <subcellularLocation>
        <location evidence="1">Nucleus</location>
    </subcellularLocation>
</comment>
<dbReference type="SUPFAM" id="SSF57667">
    <property type="entry name" value="beta-beta-alpha zinc fingers"/>
    <property type="match status" value="2"/>
</dbReference>
<dbReference type="GO" id="GO:0008270">
    <property type="term" value="F:zinc ion binding"/>
    <property type="evidence" value="ECO:0007669"/>
    <property type="project" value="UniProtKB-KW"/>
</dbReference>
<dbReference type="InterPro" id="IPR013087">
    <property type="entry name" value="Znf_C2H2_type"/>
</dbReference>
<dbReference type="PANTHER" id="PTHR47257">
    <property type="entry name" value="PH-RESPONSE TRANSCRIPTION FACTOR PACC/RIM101"/>
    <property type="match status" value="1"/>
</dbReference>
<sequence length="589" mass="66476">MASMNYLHPVTYLNATTEKAVDSELDFDLDAVSDAVSSNSPTTQSSGGSPSTSFTSQSSESSPLQKNVELAQNSPQYLPQQQKHYMGGYSSQSFGLQQNVVQVVAPEHPPYFLGNPHSHLVQKVETKPEPVSAVAEEVKKPKKIYRKVRDADMRGPFYCKWQACSSVFDTPEVLYEHLCNDHVGRKCSNNLSLTCLWDNCGTTTVKRDHITSHLRVHVPLKPYHCDLCPKSFKRPQDLKKHTKIHEEDHQRSLKKAQKVAVKQPYDVAAQYGYMPYQQRQLPLDNSHFTALGNEMSHPELFDNSSALQAQMNSDQRKRCADGTSLQQNMHLVNGILNDFYGPTEVNKRVKVEPQYNMDIYNRLNGMEESLNNQSNLFGAPPAPSFVPAHTTQPNLYEAEKFFSNLSSSIDMQYQSMAGQASHQSQQQQQQQQPQQQQYSTQPLYPMLPQLSSKAPENNSHFVNNHNVGYTPSFPHASRQMGGVFQSSGSFPVTANFGGVSNSQKSGQKLETENTENEKVEASESDETIDMFKKLSITDKEFDMDTVKRHREIIDLVRKHITELIKQHEEQDKKGSEEVKSSLYPTITAF</sequence>
<dbReference type="InterPro" id="IPR050806">
    <property type="entry name" value="pacC/RIM101"/>
</dbReference>
<feature type="compositionally biased region" description="Low complexity" evidence="10">
    <location>
        <begin position="37"/>
        <end position="62"/>
    </location>
</feature>
<proteinExistence type="inferred from homology"/>
<evidence type="ECO:0000256" key="6">
    <source>
        <dbReference type="ARBA" id="ARBA00022833"/>
    </source>
</evidence>
<keyword evidence="2" id="KW-0678">Repressor</keyword>
<accession>A0AA91PYQ8</accession>
<evidence type="ECO:0000256" key="10">
    <source>
        <dbReference type="SAM" id="MobiDB-lite"/>
    </source>
</evidence>
<dbReference type="GO" id="GO:0045944">
    <property type="term" value="P:positive regulation of transcription by RNA polymerase II"/>
    <property type="evidence" value="ECO:0007669"/>
    <property type="project" value="TreeGrafter"/>
</dbReference>
<evidence type="ECO:0000256" key="3">
    <source>
        <dbReference type="ARBA" id="ARBA00022723"/>
    </source>
</evidence>
<dbReference type="Gene3D" id="3.30.160.60">
    <property type="entry name" value="Classic Zinc Finger"/>
    <property type="match status" value="2"/>
</dbReference>
<organism evidence="12 13">
    <name type="scientific">Clavispora lusitaniae</name>
    <name type="common">Candida lusitaniae</name>
    <dbReference type="NCBI Taxonomy" id="36911"/>
    <lineage>
        <taxon>Eukaryota</taxon>
        <taxon>Fungi</taxon>
        <taxon>Dikarya</taxon>
        <taxon>Ascomycota</taxon>
        <taxon>Saccharomycotina</taxon>
        <taxon>Pichiomycetes</taxon>
        <taxon>Metschnikowiaceae</taxon>
        <taxon>Clavispora</taxon>
    </lineage>
</organism>
<gene>
    <name evidence="12" type="ORF">A9F13_13g01837</name>
</gene>
<dbReference type="PROSITE" id="PS50157">
    <property type="entry name" value="ZINC_FINGER_C2H2_2"/>
    <property type="match status" value="3"/>
</dbReference>
<evidence type="ECO:0000256" key="9">
    <source>
        <dbReference type="PROSITE-ProRule" id="PRU00042"/>
    </source>
</evidence>
<dbReference type="InterPro" id="IPR036236">
    <property type="entry name" value="Znf_C2H2_sf"/>
</dbReference>
<evidence type="ECO:0000259" key="11">
    <source>
        <dbReference type="PROSITE" id="PS50157"/>
    </source>
</evidence>
<evidence type="ECO:0000313" key="12">
    <source>
        <dbReference type="EMBL" id="OVF07468.1"/>
    </source>
</evidence>
<feature type="region of interest" description="Disordered" evidence="10">
    <location>
        <begin position="414"/>
        <end position="439"/>
    </location>
</feature>
<feature type="compositionally biased region" description="Basic and acidic residues" evidence="10">
    <location>
        <begin position="567"/>
        <end position="579"/>
    </location>
</feature>
<feature type="domain" description="C2H2-type" evidence="11">
    <location>
        <begin position="223"/>
        <end position="250"/>
    </location>
</feature>
<evidence type="ECO:0000256" key="8">
    <source>
        <dbReference type="ARBA" id="ARBA00038089"/>
    </source>
</evidence>
<keyword evidence="4" id="KW-0677">Repeat</keyword>
<evidence type="ECO:0000256" key="4">
    <source>
        <dbReference type="ARBA" id="ARBA00022737"/>
    </source>
</evidence>
<dbReference type="AlphaFoldDB" id="A0AA91PYQ8"/>
<name>A0AA91PYQ8_CLALS</name>
<evidence type="ECO:0000313" key="13">
    <source>
        <dbReference type="Proteomes" id="UP000195602"/>
    </source>
</evidence>
<dbReference type="Pfam" id="PF00096">
    <property type="entry name" value="zf-C2H2"/>
    <property type="match status" value="1"/>
</dbReference>
<feature type="region of interest" description="Disordered" evidence="10">
    <location>
        <begin position="498"/>
        <end position="524"/>
    </location>
</feature>
<feature type="region of interest" description="Disordered" evidence="10">
    <location>
        <begin position="35"/>
        <end position="67"/>
    </location>
</feature>
<feature type="domain" description="C2H2-type" evidence="11">
    <location>
        <begin position="157"/>
        <end position="187"/>
    </location>
</feature>
<dbReference type="SMART" id="SM00355">
    <property type="entry name" value="ZnF_C2H2"/>
    <property type="match status" value="3"/>
</dbReference>
<evidence type="ECO:0000256" key="5">
    <source>
        <dbReference type="ARBA" id="ARBA00022771"/>
    </source>
</evidence>
<dbReference type="FunFam" id="3.30.160.60:FF:002343">
    <property type="entry name" value="Zinc finger protein 33A"/>
    <property type="match status" value="1"/>
</dbReference>
<keyword evidence="6" id="KW-0862">Zinc</keyword>
<feature type="compositionally biased region" description="Basic and acidic residues" evidence="10">
    <location>
        <begin position="507"/>
        <end position="521"/>
    </location>
</feature>
<comment type="caution">
    <text evidence="12">The sequence shown here is derived from an EMBL/GenBank/DDBJ whole genome shotgun (WGS) entry which is preliminary data.</text>
</comment>
<keyword evidence="5 9" id="KW-0863">Zinc-finger</keyword>
<dbReference type="KEGG" id="clus:A9F13_13g01837"/>
<dbReference type="GO" id="GO:0005634">
    <property type="term" value="C:nucleus"/>
    <property type="evidence" value="ECO:0007669"/>
    <property type="project" value="UniProtKB-SubCell"/>
</dbReference>
<dbReference type="Proteomes" id="UP000195602">
    <property type="component" value="Unassembled WGS sequence"/>
</dbReference>
<dbReference type="PANTHER" id="PTHR47257:SF1">
    <property type="entry name" value="PH-RESPONSE TRANSCRIPTION FACTOR PACC_RIM101"/>
    <property type="match status" value="1"/>
</dbReference>
<evidence type="ECO:0000256" key="1">
    <source>
        <dbReference type="ARBA" id="ARBA00004123"/>
    </source>
</evidence>
<dbReference type="EMBL" id="LYUB02000013">
    <property type="protein sequence ID" value="OVF07468.1"/>
    <property type="molecule type" value="Genomic_DNA"/>
</dbReference>
<feature type="region of interest" description="Disordered" evidence="10">
    <location>
        <begin position="567"/>
        <end position="589"/>
    </location>
</feature>
<dbReference type="PROSITE" id="PS00028">
    <property type="entry name" value="ZINC_FINGER_C2H2_1"/>
    <property type="match status" value="2"/>
</dbReference>
<comment type="similarity">
    <text evidence="8">Belongs to the pacC/RIM101 family.</text>
</comment>
<protein>
    <submittedName>
        <fullName evidence="12">PH-response transcription factor</fullName>
    </submittedName>
</protein>